<accession>A0ABP7IT66</accession>
<dbReference type="InterPro" id="IPR016181">
    <property type="entry name" value="Acyl_CoA_acyltransferase"/>
</dbReference>
<dbReference type="CDD" id="cd04301">
    <property type="entry name" value="NAT_SF"/>
    <property type="match status" value="1"/>
</dbReference>
<evidence type="ECO:0000256" key="1">
    <source>
        <dbReference type="ARBA" id="ARBA00022679"/>
    </source>
</evidence>
<dbReference type="PROSITE" id="PS51186">
    <property type="entry name" value="GNAT"/>
    <property type="match status" value="1"/>
</dbReference>
<feature type="region of interest" description="Disordered" evidence="3">
    <location>
        <begin position="182"/>
        <end position="201"/>
    </location>
</feature>
<feature type="domain" description="N-acetyltransferase" evidence="4">
    <location>
        <begin position="19"/>
        <end position="174"/>
    </location>
</feature>
<evidence type="ECO:0000313" key="6">
    <source>
        <dbReference type="Proteomes" id="UP001500888"/>
    </source>
</evidence>
<dbReference type="Proteomes" id="UP001500888">
    <property type="component" value="Unassembled WGS sequence"/>
</dbReference>
<dbReference type="RefSeq" id="WP_344945892.1">
    <property type="nucleotide sequence ID" value="NZ_BAAAZR010000020.1"/>
</dbReference>
<evidence type="ECO:0000256" key="2">
    <source>
        <dbReference type="ARBA" id="ARBA00023315"/>
    </source>
</evidence>
<reference evidence="6" key="1">
    <citation type="journal article" date="2019" name="Int. J. Syst. Evol. Microbiol.">
        <title>The Global Catalogue of Microorganisms (GCM) 10K type strain sequencing project: providing services to taxonomists for standard genome sequencing and annotation.</title>
        <authorList>
            <consortium name="The Broad Institute Genomics Platform"/>
            <consortium name="The Broad Institute Genome Sequencing Center for Infectious Disease"/>
            <person name="Wu L."/>
            <person name="Ma J."/>
        </authorList>
    </citation>
    <scope>NUCLEOTIDE SEQUENCE [LARGE SCALE GENOMIC DNA]</scope>
    <source>
        <strain evidence="6">JCM 16908</strain>
    </source>
</reference>
<organism evidence="5 6">
    <name type="scientific">Sphaerisporangium flaviroseum</name>
    <dbReference type="NCBI Taxonomy" id="509199"/>
    <lineage>
        <taxon>Bacteria</taxon>
        <taxon>Bacillati</taxon>
        <taxon>Actinomycetota</taxon>
        <taxon>Actinomycetes</taxon>
        <taxon>Streptosporangiales</taxon>
        <taxon>Streptosporangiaceae</taxon>
        <taxon>Sphaerisporangium</taxon>
    </lineage>
</organism>
<dbReference type="PANTHER" id="PTHR43877">
    <property type="entry name" value="AMINOALKYLPHOSPHONATE N-ACETYLTRANSFERASE-RELATED-RELATED"/>
    <property type="match status" value="1"/>
</dbReference>
<keyword evidence="1" id="KW-0808">Transferase</keyword>
<dbReference type="Gene3D" id="3.40.630.30">
    <property type="match status" value="1"/>
</dbReference>
<dbReference type="SUPFAM" id="SSF55729">
    <property type="entry name" value="Acyl-CoA N-acyltransferases (Nat)"/>
    <property type="match status" value="1"/>
</dbReference>
<proteinExistence type="predicted"/>
<evidence type="ECO:0000256" key="3">
    <source>
        <dbReference type="SAM" id="MobiDB-lite"/>
    </source>
</evidence>
<gene>
    <name evidence="5" type="ORF">GCM10022226_53860</name>
</gene>
<dbReference type="InterPro" id="IPR050832">
    <property type="entry name" value="Bact_Acetyltransf"/>
</dbReference>
<keyword evidence="6" id="KW-1185">Reference proteome</keyword>
<sequence>MSPQIELVWPAEADDLLRVEVHRVIHAVVEMGGAVGYLRPPGREETDPFLDDVLADVRLGRAALALARVDGVVRAMGLWRRASAPVFEHSAELGKVMAHPSARGLGLGRLVVGALVDDARAAGIETLTLGVRGNNHGAIQLYEELGFREWGRLPNVIEVGLERFDDVRMFLELGRDPKLLLRGSSPGGIGSSPRRPRGRAS</sequence>
<protein>
    <recommendedName>
        <fullName evidence="4">N-acetyltransferase domain-containing protein</fullName>
    </recommendedName>
</protein>
<dbReference type="Pfam" id="PF00583">
    <property type="entry name" value="Acetyltransf_1"/>
    <property type="match status" value="1"/>
</dbReference>
<evidence type="ECO:0000259" key="4">
    <source>
        <dbReference type="PROSITE" id="PS51186"/>
    </source>
</evidence>
<dbReference type="InterPro" id="IPR000182">
    <property type="entry name" value="GNAT_dom"/>
</dbReference>
<name>A0ABP7IT66_9ACTN</name>
<evidence type="ECO:0000313" key="5">
    <source>
        <dbReference type="EMBL" id="GAA3826349.1"/>
    </source>
</evidence>
<dbReference type="PANTHER" id="PTHR43877:SF2">
    <property type="entry name" value="AMINOALKYLPHOSPHONATE N-ACETYLTRANSFERASE-RELATED"/>
    <property type="match status" value="1"/>
</dbReference>
<keyword evidence="2" id="KW-0012">Acyltransferase</keyword>
<comment type="caution">
    <text evidence="5">The sequence shown here is derived from an EMBL/GenBank/DDBJ whole genome shotgun (WGS) entry which is preliminary data.</text>
</comment>
<dbReference type="EMBL" id="BAAAZR010000020">
    <property type="protein sequence ID" value="GAA3826349.1"/>
    <property type="molecule type" value="Genomic_DNA"/>
</dbReference>